<dbReference type="EMBL" id="JANPWB010000003">
    <property type="protein sequence ID" value="KAJ1203825.1"/>
    <property type="molecule type" value="Genomic_DNA"/>
</dbReference>
<protein>
    <submittedName>
        <fullName evidence="2">Uncharacterized protein</fullName>
    </submittedName>
</protein>
<sequence length="106" mass="11932">MRCTLQRGGPEAGRRSVVSGDSGQPSSDEEASEDPEPLESKNREGEENHREVSGDLSNEESDTKMPRKKDELKDILCEPRERRVSMFHLHCSEARLQASERLHLSG</sequence>
<evidence type="ECO:0000313" key="2">
    <source>
        <dbReference type="EMBL" id="KAJ1203825.1"/>
    </source>
</evidence>
<gene>
    <name evidence="2" type="ORF">NDU88_007606</name>
</gene>
<evidence type="ECO:0000256" key="1">
    <source>
        <dbReference type="SAM" id="MobiDB-lite"/>
    </source>
</evidence>
<dbReference type="Proteomes" id="UP001066276">
    <property type="component" value="Chromosome 2_1"/>
</dbReference>
<organism evidence="2 3">
    <name type="scientific">Pleurodeles waltl</name>
    <name type="common">Iberian ribbed newt</name>
    <dbReference type="NCBI Taxonomy" id="8319"/>
    <lineage>
        <taxon>Eukaryota</taxon>
        <taxon>Metazoa</taxon>
        <taxon>Chordata</taxon>
        <taxon>Craniata</taxon>
        <taxon>Vertebrata</taxon>
        <taxon>Euteleostomi</taxon>
        <taxon>Amphibia</taxon>
        <taxon>Batrachia</taxon>
        <taxon>Caudata</taxon>
        <taxon>Salamandroidea</taxon>
        <taxon>Salamandridae</taxon>
        <taxon>Pleurodelinae</taxon>
        <taxon>Pleurodeles</taxon>
    </lineage>
</organism>
<dbReference type="AlphaFoldDB" id="A0AAV7VQ77"/>
<comment type="caution">
    <text evidence="2">The sequence shown here is derived from an EMBL/GenBank/DDBJ whole genome shotgun (WGS) entry which is preliminary data.</text>
</comment>
<feature type="compositionally biased region" description="Acidic residues" evidence="1">
    <location>
        <begin position="27"/>
        <end position="37"/>
    </location>
</feature>
<name>A0AAV7VQ77_PLEWA</name>
<feature type="compositionally biased region" description="Basic and acidic residues" evidence="1">
    <location>
        <begin position="38"/>
        <end position="53"/>
    </location>
</feature>
<feature type="region of interest" description="Disordered" evidence="1">
    <location>
        <begin position="1"/>
        <end position="73"/>
    </location>
</feature>
<reference evidence="2" key="1">
    <citation type="journal article" date="2022" name="bioRxiv">
        <title>Sequencing and chromosome-scale assembly of the giantPleurodeles waltlgenome.</title>
        <authorList>
            <person name="Brown T."/>
            <person name="Elewa A."/>
            <person name="Iarovenko S."/>
            <person name="Subramanian E."/>
            <person name="Araus A.J."/>
            <person name="Petzold A."/>
            <person name="Susuki M."/>
            <person name="Suzuki K.-i.T."/>
            <person name="Hayashi T."/>
            <person name="Toyoda A."/>
            <person name="Oliveira C."/>
            <person name="Osipova E."/>
            <person name="Leigh N.D."/>
            <person name="Simon A."/>
            <person name="Yun M.H."/>
        </authorList>
    </citation>
    <scope>NUCLEOTIDE SEQUENCE</scope>
    <source>
        <strain evidence="2">20211129_DDA</strain>
        <tissue evidence="2">Liver</tissue>
    </source>
</reference>
<accession>A0AAV7VQ77</accession>
<evidence type="ECO:0000313" key="3">
    <source>
        <dbReference type="Proteomes" id="UP001066276"/>
    </source>
</evidence>
<proteinExistence type="predicted"/>
<keyword evidence="3" id="KW-1185">Reference proteome</keyword>
<feature type="compositionally biased region" description="Basic and acidic residues" evidence="1">
    <location>
        <begin position="61"/>
        <end position="73"/>
    </location>
</feature>